<gene>
    <name evidence="14" type="ORF">TAPDE_000211</name>
</gene>
<feature type="domain" description="RRM" evidence="13">
    <location>
        <begin position="236"/>
        <end position="314"/>
    </location>
</feature>
<organism evidence="14 15">
    <name type="scientific">Taphrina deformans (strain PYCC 5710 / ATCC 11124 / CBS 356.35 / IMI 108563 / JCM 9778 / NBRC 8474)</name>
    <name type="common">Peach leaf curl fungus</name>
    <name type="synonym">Lalaria deformans</name>
    <dbReference type="NCBI Taxonomy" id="1097556"/>
    <lineage>
        <taxon>Eukaryota</taxon>
        <taxon>Fungi</taxon>
        <taxon>Dikarya</taxon>
        <taxon>Ascomycota</taxon>
        <taxon>Taphrinomycotina</taxon>
        <taxon>Taphrinomycetes</taxon>
        <taxon>Taphrinales</taxon>
        <taxon>Taphrinaceae</taxon>
        <taxon>Taphrina</taxon>
    </lineage>
</organism>
<comment type="caution">
    <text evidence="14">The sequence shown here is derived from an EMBL/GenBank/DDBJ whole genome shotgun (WGS) entry which is preliminary data.</text>
</comment>
<dbReference type="InterPro" id="IPR035542">
    <property type="entry name" value="CRIP"/>
</dbReference>
<dbReference type="Gene3D" id="2.40.100.10">
    <property type="entry name" value="Cyclophilin-like"/>
    <property type="match status" value="1"/>
</dbReference>
<dbReference type="Pfam" id="PF00076">
    <property type="entry name" value="RRM_1"/>
    <property type="match status" value="1"/>
</dbReference>
<dbReference type="PRINTS" id="PR00153">
    <property type="entry name" value="CSAPPISMRASE"/>
</dbReference>
<evidence type="ECO:0000259" key="12">
    <source>
        <dbReference type="PROSITE" id="PS50072"/>
    </source>
</evidence>
<dbReference type="InterPro" id="IPR000504">
    <property type="entry name" value="RRM_dom"/>
</dbReference>
<evidence type="ECO:0000256" key="8">
    <source>
        <dbReference type="ARBA" id="ARBA00023242"/>
    </source>
</evidence>
<dbReference type="AlphaFoldDB" id="R4X6G6"/>
<dbReference type="PROSITE" id="PS50072">
    <property type="entry name" value="CSA_PPIASE_2"/>
    <property type="match status" value="1"/>
</dbReference>
<dbReference type="SUPFAM" id="SSF50891">
    <property type="entry name" value="Cyclophilin-like"/>
    <property type="match status" value="1"/>
</dbReference>
<dbReference type="PANTHER" id="PTHR45843:SF1">
    <property type="entry name" value="PEPTIDYL-PROLYL CIS-TRANS ISOMERASE-LIKE 4"/>
    <property type="match status" value="1"/>
</dbReference>
<dbReference type="GO" id="GO:0003723">
    <property type="term" value="F:RNA binding"/>
    <property type="evidence" value="ECO:0007669"/>
    <property type="project" value="UniProtKB-UniRule"/>
</dbReference>
<keyword evidence="7 10" id="KW-0413">Isomerase</keyword>
<dbReference type="InterPro" id="IPR035979">
    <property type="entry name" value="RBD_domain_sf"/>
</dbReference>
<accession>R4X6G6</accession>
<dbReference type="eggNOG" id="KOG0415">
    <property type="taxonomic scope" value="Eukaryota"/>
</dbReference>
<feature type="domain" description="PPIase cyclophilin-type" evidence="12">
    <location>
        <begin position="6"/>
        <end position="158"/>
    </location>
</feature>
<evidence type="ECO:0000256" key="7">
    <source>
        <dbReference type="ARBA" id="ARBA00023235"/>
    </source>
</evidence>
<comment type="subcellular location">
    <subcellularLocation>
        <location evidence="3 10">Nucleus</location>
    </subcellularLocation>
</comment>
<evidence type="ECO:0000256" key="1">
    <source>
        <dbReference type="ARBA" id="ARBA00000971"/>
    </source>
</evidence>
<evidence type="ECO:0000256" key="9">
    <source>
        <dbReference type="PROSITE-ProRule" id="PRU00176"/>
    </source>
</evidence>
<feature type="compositionally biased region" description="Basic residues" evidence="11">
    <location>
        <begin position="336"/>
        <end position="347"/>
    </location>
</feature>
<feature type="region of interest" description="Disordered" evidence="11">
    <location>
        <begin position="322"/>
        <end position="347"/>
    </location>
</feature>
<keyword evidence="6 10" id="KW-0697">Rotamase</keyword>
<dbReference type="SMART" id="SM00360">
    <property type="entry name" value="RRM"/>
    <property type="match status" value="1"/>
</dbReference>
<dbReference type="GO" id="GO:0003755">
    <property type="term" value="F:peptidyl-prolyl cis-trans isomerase activity"/>
    <property type="evidence" value="ECO:0007669"/>
    <property type="project" value="UniProtKB-UniRule"/>
</dbReference>
<comment type="catalytic activity">
    <reaction evidence="1 10">
        <text>[protein]-peptidylproline (omega=180) = [protein]-peptidylproline (omega=0)</text>
        <dbReference type="Rhea" id="RHEA:16237"/>
        <dbReference type="Rhea" id="RHEA-COMP:10747"/>
        <dbReference type="Rhea" id="RHEA-COMP:10748"/>
        <dbReference type="ChEBI" id="CHEBI:83833"/>
        <dbReference type="ChEBI" id="CHEBI:83834"/>
        <dbReference type="EC" id="5.2.1.8"/>
    </reaction>
</comment>
<dbReference type="STRING" id="1097556.R4X6G6"/>
<dbReference type="EC" id="5.2.1.8" evidence="10"/>
<dbReference type="InterPro" id="IPR029000">
    <property type="entry name" value="Cyclophilin-like_dom_sf"/>
</dbReference>
<keyword evidence="15" id="KW-1185">Reference proteome</keyword>
<comment type="similarity">
    <text evidence="4 10">Belongs to the cyclophilin-type PPIase family. PPIL4 subfamily.</text>
</comment>
<dbReference type="PROSITE" id="PS50102">
    <property type="entry name" value="RRM"/>
    <property type="match status" value="1"/>
</dbReference>
<evidence type="ECO:0000256" key="11">
    <source>
        <dbReference type="SAM" id="MobiDB-lite"/>
    </source>
</evidence>
<reference evidence="14 15" key="1">
    <citation type="journal article" date="2013" name="MBio">
        <title>Genome sequencing of the plant pathogen Taphrina deformans, the causal agent of peach leaf curl.</title>
        <authorList>
            <person name="Cisse O.H."/>
            <person name="Almeida J.M.G.C.F."/>
            <person name="Fonseca A."/>
            <person name="Kumar A.A."/>
            <person name="Salojaervi J."/>
            <person name="Overmyer K."/>
            <person name="Hauser P.M."/>
            <person name="Pagni M."/>
        </authorList>
    </citation>
    <scope>NUCLEOTIDE SEQUENCE [LARGE SCALE GENOMIC DNA]</scope>
    <source>
        <strain evidence="15">PYCC 5710 / ATCC 11124 / CBS 356.35 / IMI 108563 / JCM 9778 / NBRC 8474</strain>
    </source>
</reference>
<keyword evidence="8 10" id="KW-0539">Nucleus</keyword>
<evidence type="ECO:0000259" key="13">
    <source>
        <dbReference type="PROSITE" id="PS50102"/>
    </source>
</evidence>
<protein>
    <recommendedName>
        <fullName evidence="10">Peptidyl-prolyl cis-trans isomerase</fullName>
        <shortName evidence="10">PPIase</shortName>
        <ecNumber evidence="10">5.2.1.8</ecNumber>
    </recommendedName>
</protein>
<keyword evidence="5 9" id="KW-0694">RNA-binding</keyword>
<evidence type="ECO:0000313" key="15">
    <source>
        <dbReference type="Proteomes" id="UP000013776"/>
    </source>
</evidence>
<dbReference type="OrthoDB" id="2083at2759"/>
<dbReference type="InterPro" id="IPR002130">
    <property type="entry name" value="Cyclophilin-type_PPIase_dom"/>
</dbReference>
<evidence type="ECO:0000256" key="2">
    <source>
        <dbReference type="ARBA" id="ARBA00002388"/>
    </source>
</evidence>
<dbReference type="SUPFAM" id="SSF54928">
    <property type="entry name" value="RNA-binding domain, RBD"/>
    <property type="match status" value="1"/>
</dbReference>
<dbReference type="CDD" id="cd12235">
    <property type="entry name" value="RRM_PPIL4"/>
    <property type="match status" value="1"/>
</dbReference>
<evidence type="ECO:0000256" key="4">
    <source>
        <dbReference type="ARBA" id="ARBA00010739"/>
    </source>
</evidence>
<name>R4X6G6_TAPDE</name>
<dbReference type="GO" id="GO:0005634">
    <property type="term" value="C:nucleus"/>
    <property type="evidence" value="ECO:0007669"/>
    <property type="project" value="UniProtKB-SubCell"/>
</dbReference>
<dbReference type="VEuPathDB" id="FungiDB:TAPDE_000211"/>
<evidence type="ECO:0000256" key="5">
    <source>
        <dbReference type="ARBA" id="ARBA00022884"/>
    </source>
</evidence>
<sequence>MSVLLETSAGDLVIDLLLEEAPKTCLNFLKLCKSKFYNFAPIYNIQQPSFFQTGDPLYPIGDGGSSCWGLADPGKQYFMPEKTKRNHERGSVSMVSSAKGLAGSQFFMSLNTNESFDRKHTVFGRLAEGFETLDVIASQPVDGDFRPLRDVRIKHTIILEDPFDDPPDFAGEPPESPLPSEAQLSTVRIEFDENLEETASIDEIEAKKRAREAEASALTLETLGDLPFASVRPPENILFVCKLNPVTSSEDLALIFGRFGKILSCQVVRDRRTGDSLQYAFIEFDLKEDAERAYFKMQGVLIDDRRIHVDFSQSVAKVPRSELGSITREERNDRQRHGRRGHERMKK</sequence>
<comment type="function">
    <text evidence="2 10">PPIases accelerate the folding of proteins. It catalyzes the cis-trans isomerization of proline imidic peptide bonds in oligopeptides.</text>
</comment>
<dbReference type="EMBL" id="CAHR02000005">
    <property type="protein sequence ID" value="CCG80675.1"/>
    <property type="molecule type" value="Genomic_DNA"/>
</dbReference>
<dbReference type="Pfam" id="PF00160">
    <property type="entry name" value="Pro_isomerase"/>
    <property type="match status" value="1"/>
</dbReference>
<evidence type="ECO:0000256" key="6">
    <source>
        <dbReference type="ARBA" id="ARBA00023110"/>
    </source>
</evidence>
<evidence type="ECO:0000256" key="10">
    <source>
        <dbReference type="RuleBase" id="RU365081"/>
    </source>
</evidence>
<evidence type="ECO:0000313" key="14">
    <source>
        <dbReference type="EMBL" id="CCG80675.1"/>
    </source>
</evidence>
<dbReference type="InterPro" id="IPR012677">
    <property type="entry name" value="Nucleotide-bd_a/b_plait_sf"/>
</dbReference>
<proteinExistence type="inferred from homology"/>
<evidence type="ECO:0000256" key="3">
    <source>
        <dbReference type="ARBA" id="ARBA00004123"/>
    </source>
</evidence>
<dbReference type="Gene3D" id="3.30.70.330">
    <property type="match status" value="1"/>
</dbReference>
<dbReference type="Proteomes" id="UP000013776">
    <property type="component" value="Unassembled WGS sequence"/>
</dbReference>
<dbReference type="PANTHER" id="PTHR45843">
    <property type="entry name" value="PEPTIDYL-PROLYL CIS-TRANS ISOMERASE-LIKE 4"/>
    <property type="match status" value="1"/>
</dbReference>